<feature type="transmembrane region" description="Helical" evidence="1">
    <location>
        <begin position="83"/>
        <end position="108"/>
    </location>
</feature>
<evidence type="ECO:0000256" key="1">
    <source>
        <dbReference type="SAM" id="Phobius"/>
    </source>
</evidence>
<protein>
    <submittedName>
        <fullName evidence="2">DUF6113 family protein</fullName>
    </submittedName>
</protein>
<feature type="transmembrane region" description="Helical" evidence="1">
    <location>
        <begin position="32"/>
        <end position="51"/>
    </location>
</feature>
<feature type="transmembrane region" description="Helical" evidence="1">
    <location>
        <begin position="7"/>
        <end position="26"/>
    </location>
</feature>
<evidence type="ECO:0000313" key="3">
    <source>
        <dbReference type="Proteomes" id="UP001220022"/>
    </source>
</evidence>
<keyword evidence="3" id="KW-1185">Reference proteome</keyword>
<feature type="transmembrane region" description="Helical" evidence="1">
    <location>
        <begin position="58"/>
        <end position="77"/>
    </location>
</feature>
<sequence>MNAAVRFVSYVVLGALGVLVATAGALVQDGWFPGGLILALAGSAGLFYGGAQLTRNRLGAAVPTVLWFITVMYLSITRPEGDFLFAAGLGPYIYLLGGMATGVICATLPRHTPPGVPGARLGTR</sequence>
<dbReference type="EMBL" id="JARHTQ010000001">
    <property type="protein sequence ID" value="MDF2254698.1"/>
    <property type="molecule type" value="Genomic_DNA"/>
</dbReference>
<proteinExistence type="predicted"/>
<evidence type="ECO:0000313" key="2">
    <source>
        <dbReference type="EMBL" id="MDF2254698.1"/>
    </source>
</evidence>
<keyword evidence="1" id="KW-0472">Membrane</keyword>
<keyword evidence="1" id="KW-1133">Transmembrane helix</keyword>
<dbReference type="Proteomes" id="UP001220022">
    <property type="component" value="Unassembled WGS sequence"/>
</dbReference>
<dbReference type="Pfam" id="PF19608">
    <property type="entry name" value="DUF6113"/>
    <property type="match status" value="1"/>
</dbReference>
<comment type="caution">
    <text evidence="2">The sequence shown here is derived from an EMBL/GenBank/DDBJ whole genome shotgun (WGS) entry which is preliminary data.</text>
</comment>
<organism evidence="2 3">
    <name type="scientific">Streptantibioticus ferralitis</name>
    <dbReference type="NCBI Taxonomy" id="236510"/>
    <lineage>
        <taxon>Bacteria</taxon>
        <taxon>Bacillati</taxon>
        <taxon>Actinomycetota</taxon>
        <taxon>Actinomycetes</taxon>
        <taxon>Kitasatosporales</taxon>
        <taxon>Streptomycetaceae</taxon>
        <taxon>Streptantibioticus</taxon>
    </lineage>
</organism>
<name>A0ABT5YT87_9ACTN</name>
<gene>
    <name evidence="2" type="ORF">P2L57_02780</name>
</gene>
<dbReference type="RefSeq" id="WP_275807507.1">
    <property type="nucleotide sequence ID" value="NZ_BAAANM010000020.1"/>
</dbReference>
<reference evidence="2 3" key="1">
    <citation type="submission" date="2023-03" db="EMBL/GenBank/DDBJ databases">
        <title>Draft genome sequence of type strain Streptomyces ferralitis JCM 14344.</title>
        <authorList>
            <person name="Klaysubun C."/>
            <person name="Duangmal K."/>
        </authorList>
    </citation>
    <scope>NUCLEOTIDE SEQUENCE [LARGE SCALE GENOMIC DNA]</scope>
    <source>
        <strain evidence="2 3">JCM 14344</strain>
    </source>
</reference>
<keyword evidence="1" id="KW-0812">Transmembrane</keyword>
<accession>A0ABT5YT87</accession>
<dbReference type="InterPro" id="IPR046095">
    <property type="entry name" value="DUF6113"/>
</dbReference>